<gene>
    <name evidence="2" type="ORF">ER308_09830</name>
</gene>
<dbReference type="InterPro" id="IPR038765">
    <property type="entry name" value="Papain-like_cys_pep_sf"/>
</dbReference>
<proteinExistence type="predicted"/>
<reference evidence="2 3" key="1">
    <citation type="submission" date="2019-01" db="EMBL/GenBank/DDBJ databases">
        <title>Egibacter rhizosphaerae EGI 80759T.</title>
        <authorList>
            <person name="Chen D.-D."/>
            <person name="Tian Y."/>
            <person name="Jiao J.-Y."/>
            <person name="Zhang X.-T."/>
            <person name="Zhang Y.-G."/>
            <person name="Zhang Y."/>
            <person name="Xiao M."/>
            <person name="Shu W.-S."/>
            <person name="Li W.-J."/>
        </authorList>
    </citation>
    <scope>NUCLEOTIDE SEQUENCE [LARGE SCALE GENOMIC DNA]</scope>
    <source>
        <strain evidence="2 3">EGI 80759</strain>
    </source>
</reference>
<dbReference type="OrthoDB" id="5438043at2"/>
<feature type="domain" description="Transglutaminase-like" evidence="1">
    <location>
        <begin position="39"/>
        <end position="99"/>
    </location>
</feature>
<dbReference type="SMART" id="SM00460">
    <property type="entry name" value="TGc"/>
    <property type="match status" value="1"/>
</dbReference>
<keyword evidence="3" id="KW-1185">Reference proteome</keyword>
<dbReference type="Pfam" id="PF01841">
    <property type="entry name" value="Transglut_core"/>
    <property type="match status" value="1"/>
</dbReference>
<dbReference type="AlphaFoldDB" id="A0A411YF61"/>
<dbReference type="PANTHER" id="PTHR33490">
    <property type="entry name" value="BLR5614 PROTEIN-RELATED"/>
    <property type="match status" value="1"/>
</dbReference>
<evidence type="ECO:0000313" key="2">
    <source>
        <dbReference type="EMBL" id="QBI19826.1"/>
    </source>
</evidence>
<dbReference type="InterPro" id="IPR002931">
    <property type="entry name" value="Transglutaminase-like"/>
</dbReference>
<protein>
    <submittedName>
        <fullName evidence="2">Transglutaminase domain-containing protein</fullName>
    </submittedName>
</protein>
<organism evidence="2 3">
    <name type="scientific">Egibacter rhizosphaerae</name>
    <dbReference type="NCBI Taxonomy" id="1670831"/>
    <lineage>
        <taxon>Bacteria</taxon>
        <taxon>Bacillati</taxon>
        <taxon>Actinomycetota</taxon>
        <taxon>Nitriliruptoria</taxon>
        <taxon>Egibacterales</taxon>
        <taxon>Egibacteraceae</taxon>
        <taxon>Egibacter</taxon>
    </lineage>
</organism>
<name>A0A411YF61_9ACTN</name>
<dbReference type="KEGG" id="erz:ER308_09830"/>
<evidence type="ECO:0000259" key="1">
    <source>
        <dbReference type="SMART" id="SM00460"/>
    </source>
</evidence>
<sequence>MFGDEPRTGALLDAVSGWVRTHIAYDREDSSPEAAADTVLLRRTGVCRDHAHLATSLLRGLGVPARVVGVYAPRLDPPDFHAVVEAHDGLGWRQLDPTGLAPVDTVVRVATGRDGGDIAWATAAGDLTLDRLRVAVDLLP</sequence>
<dbReference type="PANTHER" id="PTHR33490:SF12">
    <property type="entry name" value="BLL5557 PROTEIN"/>
    <property type="match status" value="1"/>
</dbReference>
<evidence type="ECO:0000313" key="3">
    <source>
        <dbReference type="Proteomes" id="UP000291469"/>
    </source>
</evidence>
<dbReference type="Proteomes" id="UP000291469">
    <property type="component" value="Chromosome"/>
</dbReference>
<dbReference type="SUPFAM" id="SSF54001">
    <property type="entry name" value="Cysteine proteinases"/>
    <property type="match status" value="1"/>
</dbReference>
<accession>A0A411YF61</accession>
<dbReference type="EMBL" id="CP036402">
    <property type="protein sequence ID" value="QBI19826.1"/>
    <property type="molecule type" value="Genomic_DNA"/>
</dbReference>
<dbReference type="Gene3D" id="3.10.620.30">
    <property type="match status" value="1"/>
</dbReference>